<dbReference type="AlphaFoldDB" id="A0A9J6AVQ7"/>
<name>A0A9J6AVQ7_SOLCO</name>
<gene>
    <name evidence="1" type="ORF">H5410_000166</name>
</gene>
<reference evidence="1 2" key="1">
    <citation type="submission" date="2020-09" db="EMBL/GenBank/DDBJ databases">
        <title>De no assembly of potato wild relative species, Solanum commersonii.</title>
        <authorList>
            <person name="Cho K."/>
        </authorList>
    </citation>
    <scope>NUCLEOTIDE SEQUENCE [LARGE SCALE GENOMIC DNA]</scope>
    <source>
        <strain evidence="1">LZ3.2</strain>
        <tissue evidence="1">Leaf</tissue>
    </source>
</reference>
<dbReference type="EMBL" id="JACXVP010000001">
    <property type="protein sequence ID" value="KAG5628449.1"/>
    <property type="molecule type" value="Genomic_DNA"/>
</dbReference>
<proteinExistence type="predicted"/>
<evidence type="ECO:0000313" key="2">
    <source>
        <dbReference type="Proteomes" id="UP000824120"/>
    </source>
</evidence>
<comment type="caution">
    <text evidence="1">The sequence shown here is derived from an EMBL/GenBank/DDBJ whole genome shotgun (WGS) entry which is preliminary data.</text>
</comment>
<accession>A0A9J6AVQ7</accession>
<evidence type="ECO:0000313" key="1">
    <source>
        <dbReference type="EMBL" id="KAG5628449.1"/>
    </source>
</evidence>
<sequence>MTRETRSHYPLGAHRAIPVRRARPRRQTPCFRWQRVLNLRPPTWKSQAQTTGPPRRVSVFLSISGEHEENG</sequence>
<keyword evidence="2" id="KW-1185">Reference proteome</keyword>
<organism evidence="1 2">
    <name type="scientific">Solanum commersonii</name>
    <name type="common">Commerson's wild potato</name>
    <name type="synonym">Commerson's nightshade</name>
    <dbReference type="NCBI Taxonomy" id="4109"/>
    <lineage>
        <taxon>Eukaryota</taxon>
        <taxon>Viridiplantae</taxon>
        <taxon>Streptophyta</taxon>
        <taxon>Embryophyta</taxon>
        <taxon>Tracheophyta</taxon>
        <taxon>Spermatophyta</taxon>
        <taxon>Magnoliopsida</taxon>
        <taxon>eudicotyledons</taxon>
        <taxon>Gunneridae</taxon>
        <taxon>Pentapetalae</taxon>
        <taxon>asterids</taxon>
        <taxon>lamiids</taxon>
        <taxon>Solanales</taxon>
        <taxon>Solanaceae</taxon>
        <taxon>Solanoideae</taxon>
        <taxon>Solaneae</taxon>
        <taxon>Solanum</taxon>
    </lineage>
</organism>
<dbReference type="Proteomes" id="UP000824120">
    <property type="component" value="Chromosome 1"/>
</dbReference>
<protein>
    <submittedName>
        <fullName evidence="1">Uncharacterized protein</fullName>
    </submittedName>
</protein>